<evidence type="ECO:0000313" key="3">
    <source>
        <dbReference type="EMBL" id="KAK4190844.1"/>
    </source>
</evidence>
<sequence length="263" mass="29035">MAVAMYRSELAVVVRTVPVPSSTWSIWCSCISGRPLDLGEVSFLLFFFFLFFLSLSCLYETGYRPEPGPILPRYVSGSHQRMDLDWVPAAAAASQSIVPPNRTSLLSLSPIPPPPSGSFPPARVRVQIQAYWPFGGSIFATLLCSRVLHIHASLPRSAQYRTKTKGRGGWGGGSGSGEPEEPRGKIATTSMSRCIFVPRTHTSSPSSYWSDLSQEIFPSRTMHPPMLLEWSLPGLSGHINWQRDTPAHQEGHTLSRIYQSTCI</sequence>
<dbReference type="Proteomes" id="UP001302126">
    <property type="component" value="Unassembled WGS sequence"/>
</dbReference>
<keyword evidence="2" id="KW-0812">Transmembrane</keyword>
<proteinExistence type="predicted"/>
<keyword evidence="4" id="KW-1185">Reference proteome</keyword>
<dbReference type="EMBL" id="MU864363">
    <property type="protein sequence ID" value="KAK4190844.1"/>
    <property type="molecule type" value="Genomic_DNA"/>
</dbReference>
<accession>A0AAN6WZ31</accession>
<feature type="compositionally biased region" description="Gly residues" evidence="1">
    <location>
        <begin position="167"/>
        <end position="176"/>
    </location>
</feature>
<feature type="region of interest" description="Disordered" evidence="1">
    <location>
        <begin position="160"/>
        <end position="185"/>
    </location>
</feature>
<reference evidence="3" key="2">
    <citation type="submission" date="2023-05" db="EMBL/GenBank/DDBJ databases">
        <authorList>
            <consortium name="Lawrence Berkeley National Laboratory"/>
            <person name="Steindorff A."/>
            <person name="Hensen N."/>
            <person name="Bonometti L."/>
            <person name="Westerberg I."/>
            <person name="Brannstrom I.O."/>
            <person name="Guillou S."/>
            <person name="Cros-Aarteil S."/>
            <person name="Calhoun S."/>
            <person name="Haridas S."/>
            <person name="Kuo A."/>
            <person name="Mondo S."/>
            <person name="Pangilinan J."/>
            <person name="Riley R."/>
            <person name="Labutti K."/>
            <person name="Andreopoulos B."/>
            <person name="Lipzen A."/>
            <person name="Chen C."/>
            <person name="Yanf M."/>
            <person name="Daum C."/>
            <person name="Ng V."/>
            <person name="Clum A."/>
            <person name="Ohm R."/>
            <person name="Martin F."/>
            <person name="Silar P."/>
            <person name="Natvig D."/>
            <person name="Lalanne C."/>
            <person name="Gautier V."/>
            <person name="Ament-Velasquez S.L."/>
            <person name="Kruys A."/>
            <person name="Hutchinson M.I."/>
            <person name="Powell A.J."/>
            <person name="Barry K."/>
            <person name="Miller A.N."/>
            <person name="Grigoriev I.V."/>
            <person name="Debuchy R."/>
            <person name="Gladieux P."/>
            <person name="Thoren M.H."/>
            <person name="Johannesson H."/>
        </authorList>
    </citation>
    <scope>NUCLEOTIDE SEQUENCE</scope>
    <source>
        <strain evidence="3">PSN309</strain>
    </source>
</reference>
<evidence type="ECO:0000313" key="4">
    <source>
        <dbReference type="Proteomes" id="UP001302126"/>
    </source>
</evidence>
<protein>
    <submittedName>
        <fullName evidence="3">Uncharacterized protein</fullName>
    </submittedName>
</protein>
<feature type="transmembrane region" description="Helical" evidence="2">
    <location>
        <begin position="41"/>
        <end position="59"/>
    </location>
</feature>
<organism evidence="3 4">
    <name type="scientific">Podospora australis</name>
    <dbReference type="NCBI Taxonomy" id="1536484"/>
    <lineage>
        <taxon>Eukaryota</taxon>
        <taxon>Fungi</taxon>
        <taxon>Dikarya</taxon>
        <taxon>Ascomycota</taxon>
        <taxon>Pezizomycotina</taxon>
        <taxon>Sordariomycetes</taxon>
        <taxon>Sordariomycetidae</taxon>
        <taxon>Sordariales</taxon>
        <taxon>Podosporaceae</taxon>
        <taxon>Podospora</taxon>
    </lineage>
</organism>
<dbReference type="AlphaFoldDB" id="A0AAN6WZ31"/>
<gene>
    <name evidence="3" type="ORF">QBC35DRAFT_540347</name>
</gene>
<keyword evidence="2" id="KW-0472">Membrane</keyword>
<keyword evidence="2" id="KW-1133">Transmembrane helix</keyword>
<evidence type="ECO:0000256" key="1">
    <source>
        <dbReference type="SAM" id="MobiDB-lite"/>
    </source>
</evidence>
<reference evidence="3" key="1">
    <citation type="journal article" date="2023" name="Mol. Phylogenet. Evol.">
        <title>Genome-scale phylogeny and comparative genomics of the fungal order Sordariales.</title>
        <authorList>
            <person name="Hensen N."/>
            <person name="Bonometti L."/>
            <person name="Westerberg I."/>
            <person name="Brannstrom I.O."/>
            <person name="Guillou S."/>
            <person name="Cros-Aarteil S."/>
            <person name="Calhoun S."/>
            <person name="Haridas S."/>
            <person name="Kuo A."/>
            <person name="Mondo S."/>
            <person name="Pangilinan J."/>
            <person name="Riley R."/>
            <person name="LaButti K."/>
            <person name="Andreopoulos B."/>
            <person name="Lipzen A."/>
            <person name="Chen C."/>
            <person name="Yan M."/>
            <person name="Daum C."/>
            <person name="Ng V."/>
            <person name="Clum A."/>
            <person name="Steindorff A."/>
            <person name="Ohm R.A."/>
            <person name="Martin F."/>
            <person name="Silar P."/>
            <person name="Natvig D.O."/>
            <person name="Lalanne C."/>
            <person name="Gautier V."/>
            <person name="Ament-Velasquez S.L."/>
            <person name="Kruys A."/>
            <person name="Hutchinson M.I."/>
            <person name="Powell A.J."/>
            <person name="Barry K."/>
            <person name="Miller A.N."/>
            <person name="Grigoriev I.V."/>
            <person name="Debuchy R."/>
            <person name="Gladieux P."/>
            <person name="Hiltunen Thoren M."/>
            <person name="Johannesson H."/>
        </authorList>
    </citation>
    <scope>NUCLEOTIDE SEQUENCE</scope>
    <source>
        <strain evidence="3">PSN309</strain>
    </source>
</reference>
<dbReference type="PROSITE" id="PS51257">
    <property type="entry name" value="PROKAR_LIPOPROTEIN"/>
    <property type="match status" value="1"/>
</dbReference>
<evidence type="ECO:0000256" key="2">
    <source>
        <dbReference type="SAM" id="Phobius"/>
    </source>
</evidence>
<comment type="caution">
    <text evidence="3">The sequence shown here is derived from an EMBL/GenBank/DDBJ whole genome shotgun (WGS) entry which is preliminary data.</text>
</comment>
<name>A0AAN6WZ31_9PEZI</name>